<gene>
    <name evidence="3" type="ORF">LPLAT_LOCUS5003</name>
</gene>
<feature type="region of interest" description="Disordered" evidence="1">
    <location>
        <begin position="240"/>
        <end position="279"/>
    </location>
</feature>
<feature type="compositionally biased region" description="Low complexity" evidence="1">
    <location>
        <begin position="421"/>
        <end position="430"/>
    </location>
</feature>
<name>A0AAV2NGN4_9HYME</name>
<dbReference type="AlphaFoldDB" id="A0AAV2NGN4"/>
<evidence type="ECO:0000256" key="2">
    <source>
        <dbReference type="SAM" id="Phobius"/>
    </source>
</evidence>
<dbReference type="Proteomes" id="UP001497644">
    <property type="component" value="Chromosome 15"/>
</dbReference>
<accession>A0AAV2NGN4</accession>
<dbReference type="Gene3D" id="1.10.287.1490">
    <property type="match status" value="1"/>
</dbReference>
<feature type="compositionally biased region" description="Basic and acidic residues" evidence="1">
    <location>
        <begin position="437"/>
        <end position="452"/>
    </location>
</feature>
<feature type="transmembrane region" description="Helical" evidence="2">
    <location>
        <begin position="14"/>
        <end position="34"/>
    </location>
</feature>
<feature type="region of interest" description="Disordered" evidence="1">
    <location>
        <begin position="78"/>
        <end position="100"/>
    </location>
</feature>
<evidence type="ECO:0000313" key="3">
    <source>
        <dbReference type="EMBL" id="CAL1679299.1"/>
    </source>
</evidence>
<feature type="region of interest" description="Disordered" evidence="1">
    <location>
        <begin position="320"/>
        <end position="378"/>
    </location>
</feature>
<sequence length="476" mass="53361">MSGSRLGRGRGGRLALYGGCGVVILLLVLLYRAATSEMTRLRELHEQCAHQQEALAAQLQVIFEYKVRLEKSLAEEKSSNAAVKQELQQRASREKSLRDKDSIEAMRRFDSLQQSYQLLQTEHQDLQGDCKKHEKQALDETNKLETTLQDLRSRLRQAEQDREKPMEHLKTKYIELQNENTKLEDKYKELMTAHDNSDSTIDHLRKQVFQLQRELESAKKSYRKSTSPDPVPIISRASAPQSAFQKEDSQPIPAPQPQQQNAARDSASSRKMENSTVASNANLVSPSLVDKVAPLPARPLSKVKLPVGVLPIPEIIEQKIDNEEKRQEEIRKRDDAAAHNNLQPPPPLPKLAPADSKEEKEPIVEAGNLDPPFVANPPAARHVGDQIVERRANDALFRGGVGPGVQEIGEEFNQLGRVPGLDDGQANGGDDQYDGGDYDKEPQQKNDIHLAEGEDEGEDEGDMLEYPHNLKQGKRE</sequence>
<feature type="compositionally biased region" description="Basic and acidic residues" evidence="1">
    <location>
        <begin position="320"/>
        <end position="337"/>
    </location>
</feature>
<protein>
    <recommendedName>
        <fullName evidence="5">Golgi integral membrane protein 4</fullName>
    </recommendedName>
</protein>
<evidence type="ECO:0008006" key="5">
    <source>
        <dbReference type="Google" id="ProtNLM"/>
    </source>
</evidence>
<proteinExistence type="predicted"/>
<keyword evidence="2" id="KW-0472">Membrane</keyword>
<evidence type="ECO:0000256" key="1">
    <source>
        <dbReference type="SAM" id="MobiDB-lite"/>
    </source>
</evidence>
<feature type="compositionally biased region" description="Polar residues" evidence="1">
    <location>
        <begin position="79"/>
        <end position="90"/>
    </location>
</feature>
<feature type="region of interest" description="Disordered" evidence="1">
    <location>
        <begin position="413"/>
        <end position="476"/>
    </location>
</feature>
<feature type="compositionally biased region" description="Basic and acidic residues" evidence="1">
    <location>
        <begin position="91"/>
        <end position="100"/>
    </location>
</feature>
<reference evidence="3" key="1">
    <citation type="submission" date="2024-04" db="EMBL/GenBank/DDBJ databases">
        <authorList>
            <consortium name="Molecular Ecology Group"/>
        </authorList>
    </citation>
    <scope>NUCLEOTIDE SEQUENCE</scope>
</reference>
<organism evidence="3 4">
    <name type="scientific">Lasius platythorax</name>
    <dbReference type="NCBI Taxonomy" id="488582"/>
    <lineage>
        <taxon>Eukaryota</taxon>
        <taxon>Metazoa</taxon>
        <taxon>Ecdysozoa</taxon>
        <taxon>Arthropoda</taxon>
        <taxon>Hexapoda</taxon>
        <taxon>Insecta</taxon>
        <taxon>Pterygota</taxon>
        <taxon>Neoptera</taxon>
        <taxon>Endopterygota</taxon>
        <taxon>Hymenoptera</taxon>
        <taxon>Apocrita</taxon>
        <taxon>Aculeata</taxon>
        <taxon>Formicoidea</taxon>
        <taxon>Formicidae</taxon>
        <taxon>Formicinae</taxon>
        <taxon>Lasius</taxon>
        <taxon>Lasius</taxon>
    </lineage>
</organism>
<feature type="compositionally biased region" description="Acidic residues" evidence="1">
    <location>
        <begin position="453"/>
        <end position="463"/>
    </location>
</feature>
<evidence type="ECO:0000313" key="4">
    <source>
        <dbReference type="Proteomes" id="UP001497644"/>
    </source>
</evidence>
<keyword evidence="2" id="KW-0812">Transmembrane</keyword>
<keyword evidence="2" id="KW-1133">Transmembrane helix</keyword>
<keyword evidence="4" id="KW-1185">Reference proteome</keyword>
<dbReference type="EMBL" id="OZ034838">
    <property type="protein sequence ID" value="CAL1679299.1"/>
    <property type="molecule type" value="Genomic_DNA"/>
</dbReference>